<dbReference type="PANTHER" id="PTHR33677:SF5">
    <property type="entry name" value="TRANSCRIPTIONAL REPRESSOR FRMR"/>
    <property type="match status" value="1"/>
</dbReference>
<gene>
    <name evidence="1" type="ORF">CGZ90_15345</name>
</gene>
<dbReference type="GO" id="GO:0045892">
    <property type="term" value="P:negative regulation of DNA-templated transcription"/>
    <property type="evidence" value="ECO:0007669"/>
    <property type="project" value="UniProtKB-ARBA"/>
</dbReference>
<dbReference type="GO" id="GO:0046872">
    <property type="term" value="F:metal ion binding"/>
    <property type="evidence" value="ECO:0007669"/>
    <property type="project" value="InterPro"/>
</dbReference>
<proteinExistence type="predicted"/>
<dbReference type="GO" id="GO:0003677">
    <property type="term" value="F:DNA binding"/>
    <property type="evidence" value="ECO:0007669"/>
    <property type="project" value="InterPro"/>
</dbReference>
<dbReference type="CDD" id="cd10155">
    <property type="entry name" value="BsYrkD-like_DUF156"/>
    <property type="match status" value="1"/>
</dbReference>
<accession>A0A235F8B6</accession>
<dbReference type="OrthoDB" id="9798732at2"/>
<dbReference type="PANTHER" id="PTHR33677">
    <property type="entry name" value="TRANSCRIPTIONAL REPRESSOR FRMR-RELATED"/>
    <property type="match status" value="1"/>
</dbReference>
<dbReference type="Gene3D" id="1.20.58.1000">
    <property type="entry name" value="Metal-sensitive repressor, helix protomer"/>
    <property type="match status" value="1"/>
</dbReference>
<name>A0A235F8B6_9BACL</name>
<keyword evidence="2" id="KW-1185">Reference proteome</keyword>
<dbReference type="Proteomes" id="UP000215059">
    <property type="component" value="Unassembled WGS sequence"/>
</dbReference>
<dbReference type="InterPro" id="IPR038390">
    <property type="entry name" value="Metal_Tscrpt_repr_sf"/>
</dbReference>
<reference evidence="1 2" key="1">
    <citation type="submission" date="2017-07" db="EMBL/GenBank/DDBJ databases">
        <title>Fictibacillus sp. nov. GDSW-R2A3 Genome sequencing and assembly.</title>
        <authorList>
            <person name="Mayilraj S."/>
        </authorList>
    </citation>
    <scope>NUCLEOTIDE SEQUENCE [LARGE SCALE GENOMIC DNA]</scope>
    <source>
        <strain evidence="1 2">GDSW-R2A3</strain>
    </source>
</reference>
<dbReference type="InterPro" id="IPR003735">
    <property type="entry name" value="Metal_Tscrpt_repr"/>
</dbReference>
<evidence type="ECO:0000313" key="2">
    <source>
        <dbReference type="Proteomes" id="UP000215059"/>
    </source>
</evidence>
<evidence type="ECO:0000313" key="1">
    <source>
        <dbReference type="EMBL" id="OYD56925.1"/>
    </source>
</evidence>
<dbReference type="Pfam" id="PF02583">
    <property type="entry name" value="Trns_repr_metal"/>
    <property type="match status" value="1"/>
</dbReference>
<dbReference type="RefSeq" id="WP_094253414.1">
    <property type="nucleotide sequence ID" value="NZ_JBHLXL010000001.1"/>
</dbReference>
<sequence length="87" mass="10086">MEYTKEMKNRLRRIEGQIRGVLRMLEEEKDCKDVITQLSASRTAIDRTIGLIVGTNLEQCLREQMEKGDNTNTDFVKEAVQLLVKSR</sequence>
<dbReference type="AlphaFoldDB" id="A0A235F8B6"/>
<dbReference type="EMBL" id="NOII01000010">
    <property type="protein sequence ID" value="OYD56925.1"/>
    <property type="molecule type" value="Genomic_DNA"/>
</dbReference>
<organism evidence="1 2">
    <name type="scientific">Fictibacillus aquaticus</name>
    <dbReference type="NCBI Taxonomy" id="2021314"/>
    <lineage>
        <taxon>Bacteria</taxon>
        <taxon>Bacillati</taxon>
        <taxon>Bacillota</taxon>
        <taxon>Bacilli</taxon>
        <taxon>Bacillales</taxon>
        <taxon>Fictibacillaceae</taxon>
        <taxon>Fictibacillus</taxon>
    </lineage>
</organism>
<protein>
    <submittedName>
        <fullName evidence="1">Cytoplasmic protein</fullName>
    </submittedName>
</protein>
<comment type="caution">
    <text evidence="1">The sequence shown here is derived from an EMBL/GenBank/DDBJ whole genome shotgun (WGS) entry which is preliminary data.</text>
</comment>